<dbReference type="InParanoid" id="A0A0D0ED82"/>
<dbReference type="InterPro" id="IPR032474">
    <property type="entry name" value="Argonaute_N"/>
</dbReference>
<feature type="domain" description="PAZ" evidence="1">
    <location>
        <begin position="203"/>
        <end position="314"/>
    </location>
</feature>
<dbReference type="Gene3D" id="3.40.50.2300">
    <property type="match status" value="1"/>
</dbReference>
<dbReference type="InterPro" id="IPR003165">
    <property type="entry name" value="Piwi"/>
</dbReference>
<dbReference type="GO" id="GO:0003723">
    <property type="term" value="F:RNA binding"/>
    <property type="evidence" value="ECO:0007669"/>
    <property type="project" value="InterPro"/>
</dbReference>
<evidence type="ECO:0000313" key="3">
    <source>
        <dbReference type="EMBL" id="KIL00666.1"/>
    </source>
</evidence>
<dbReference type="SMART" id="SM00950">
    <property type="entry name" value="Piwi"/>
    <property type="match status" value="1"/>
</dbReference>
<evidence type="ECO:0000259" key="1">
    <source>
        <dbReference type="PROSITE" id="PS50821"/>
    </source>
</evidence>
<dbReference type="InterPro" id="IPR036085">
    <property type="entry name" value="PAZ_dom_sf"/>
</dbReference>
<dbReference type="PROSITE" id="PS50821">
    <property type="entry name" value="PAZ"/>
    <property type="match status" value="1"/>
</dbReference>
<dbReference type="Gene3D" id="3.30.420.10">
    <property type="entry name" value="Ribonuclease H-like superfamily/Ribonuclease H"/>
    <property type="match status" value="1"/>
</dbReference>
<protein>
    <recommendedName>
        <fullName evidence="5">Piwi-domain-containing protein</fullName>
    </recommendedName>
</protein>
<name>A0A0D0ED82_9AGAM</name>
<dbReference type="HOGENOM" id="CLU_004544_4_3_1"/>
<organism evidence="3 4">
    <name type="scientific">Paxillus rubicundulus Ve08.2h10</name>
    <dbReference type="NCBI Taxonomy" id="930991"/>
    <lineage>
        <taxon>Eukaryota</taxon>
        <taxon>Fungi</taxon>
        <taxon>Dikarya</taxon>
        <taxon>Basidiomycota</taxon>
        <taxon>Agaricomycotina</taxon>
        <taxon>Agaricomycetes</taxon>
        <taxon>Agaricomycetidae</taxon>
        <taxon>Boletales</taxon>
        <taxon>Paxilineae</taxon>
        <taxon>Paxillaceae</taxon>
        <taxon>Paxillus</taxon>
    </lineage>
</organism>
<dbReference type="AlphaFoldDB" id="A0A0D0ED82"/>
<reference evidence="3 4" key="1">
    <citation type="submission" date="2014-04" db="EMBL/GenBank/DDBJ databases">
        <authorList>
            <consortium name="DOE Joint Genome Institute"/>
            <person name="Kuo A."/>
            <person name="Kohler A."/>
            <person name="Jargeat P."/>
            <person name="Nagy L.G."/>
            <person name="Floudas D."/>
            <person name="Copeland A."/>
            <person name="Barry K.W."/>
            <person name="Cichocki N."/>
            <person name="Veneault-Fourrey C."/>
            <person name="LaButti K."/>
            <person name="Lindquist E.A."/>
            <person name="Lipzen A."/>
            <person name="Lundell T."/>
            <person name="Morin E."/>
            <person name="Murat C."/>
            <person name="Sun H."/>
            <person name="Tunlid A."/>
            <person name="Henrissat B."/>
            <person name="Grigoriev I.V."/>
            <person name="Hibbett D.S."/>
            <person name="Martin F."/>
            <person name="Nordberg H.P."/>
            <person name="Cantor M.N."/>
            <person name="Hua S.X."/>
        </authorList>
    </citation>
    <scope>NUCLEOTIDE SEQUENCE [LARGE SCALE GENOMIC DNA]</scope>
    <source>
        <strain evidence="3 4">Ve08.2h10</strain>
    </source>
</reference>
<dbReference type="Pfam" id="PF08699">
    <property type="entry name" value="ArgoL1"/>
    <property type="match status" value="1"/>
</dbReference>
<dbReference type="CDD" id="cd02846">
    <property type="entry name" value="PAZ_argonaute_like"/>
    <property type="match status" value="1"/>
</dbReference>
<dbReference type="SUPFAM" id="SSF101690">
    <property type="entry name" value="PAZ domain"/>
    <property type="match status" value="1"/>
</dbReference>
<dbReference type="Gene3D" id="2.170.260.10">
    <property type="entry name" value="paz domain"/>
    <property type="match status" value="1"/>
</dbReference>
<dbReference type="PANTHER" id="PTHR22891">
    <property type="entry name" value="EUKARYOTIC TRANSLATION INITIATION FACTOR 2C"/>
    <property type="match status" value="1"/>
</dbReference>
<dbReference type="InterPro" id="IPR003100">
    <property type="entry name" value="PAZ_dom"/>
</dbReference>
<reference evidence="4" key="2">
    <citation type="submission" date="2015-01" db="EMBL/GenBank/DDBJ databases">
        <title>Evolutionary Origins and Diversification of the Mycorrhizal Mutualists.</title>
        <authorList>
            <consortium name="DOE Joint Genome Institute"/>
            <consortium name="Mycorrhizal Genomics Consortium"/>
            <person name="Kohler A."/>
            <person name="Kuo A."/>
            <person name="Nagy L.G."/>
            <person name="Floudas D."/>
            <person name="Copeland A."/>
            <person name="Barry K.W."/>
            <person name="Cichocki N."/>
            <person name="Veneault-Fourrey C."/>
            <person name="LaButti K."/>
            <person name="Lindquist E.A."/>
            <person name="Lipzen A."/>
            <person name="Lundell T."/>
            <person name="Morin E."/>
            <person name="Murat C."/>
            <person name="Riley R."/>
            <person name="Ohm R."/>
            <person name="Sun H."/>
            <person name="Tunlid A."/>
            <person name="Henrissat B."/>
            <person name="Grigoriev I.V."/>
            <person name="Hibbett D.S."/>
            <person name="Martin F."/>
        </authorList>
    </citation>
    <scope>NUCLEOTIDE SEQUENCE [LARGE SCALE GENOMIC DNA]</scope>
    <source>
        <strain evidence="4">Ve08.2h10</strain>
    </source>
</reference>
<accession>A0A0D0ED82</accession>
<sequence>MSRSSRRLQVVTNSFKITGLPNRTYFQYDAIEPEIKNALRRIEVFERLQNHSQPRIFTPKVIYDSDAIAYSSHVLSFGNSATFEVNMSDRAPTPRSIVKVTIKRVDASIIDFEDLRRLIEGATTSMTPRATIALNLLQLILRQAPNLKYANNVKAFFCREAGSKSLGGGLEIFKGFFQSVRPALKSLLVNVDTSCGVIYQDGPMIEVILSFLGTSHPRALNIDSNSPDWSKLKHFFKSIFVTFTHRKGKKKIASLVPRAGSVEFEREKDGVTERTTIQAYFRETYNISLKYPDALGVELGRGTIVPVELCIVAPNQRYTRKLPQELTKKMVDFTSEKPKARLDAIQRGIRGAGSVLDYNSSVFVRDAGMQISPSPTIIDGKVLSTPPMQYRPGSQPLIPKFGAWNAVNQQFFQPRSIAKWAIVDYSPNPSRDRPANERFVTMLGKNCQKLAIPPPQVYMNGNGGNVVEDLKQAARQATGHESQQPDLILVILPSSAAEIRFSVKQHGDVRTGVVTQCVRVDKIARANDQYCNNVAMKINAKLGGVNAVPQSRILAELAKQPFIIMGADVGHPSPGVFDQPSVASLVWSYDPQAMCYEAFTSIQPPRFEPIEHLHAMVKKAIKDFGRPPSRIIFFRDGLSEGEYAKVAEKEIQDIKGAVDAIWSERSVTLPKPTLTFIVVGKRHHVRFFPQSDQDADKSGNCPAGFVADQGIGNPIAKDYYLQSHGGLLGTSRPSHYVVIRDENFANNVDNLQELSFALCHSYARATRSVSIPAPVYYLVCGRAKFHFRPDLRYDDSSASVASGGSTFDIRKWQAGFKGPHEKMSKKMFYM</sequence>
<dbReference type="OrthoDB" id="10252740at2759"/>
<dbReference type="Pfam" id="PF02171">
    <property type="entry name" value="Piwi"/>
    <property type="match status" value="1"/>
</dbReference>
<dbReference type="SMART" id="SM01163">
    <property type="entry name" value="DUF1785"/>
    <property type="match status" value="1"/>
</dbReference>
<dbReference type="InterPro" id="IPR012337">
    <property type="entry name" value="RNaseH-like_sf"/>
</dbReference>
<evidence type="ECO:0000313" key="4">
    <source>
        <dbReference type="Proteomes" id="UP000054538"/>
    </source>
</evidence>
<proteinExistence type="predicted"/>
<evidence type="ECO:0008006" key="5">
    <source>
        <dbReference type="Google" id="ProtNLM"/>
    </source>
</evidence>
<dbReference type="Pfam" id="PF16486">
    <property type="entry name" value="ArgoN"/>
    <property type="match status" value="1"/>
</dbReference>
<dbReference type="FunCoup" id="A0A0D0ED82">
    <property type="interactions" value="231"/>
</dbReference>
<dbReference type="InterPro" id="IPR036397">
    <property type="entry name" value="RNaseH_sf"/>
</dbReference>
<dbReference type="InterPro" id="IPR014811">
    <property type="entry name" value="ArgoL1"/>
</dbReference>
<evidence type="ECO:0000259" key="2">
    <source>
        <dbReference type="PROSITE" id="PS50822"/>
    </source>
</evidence>
<dbReference type="STRING" id="930991.A0A0D0ED82"/>
<keyword evidence="4" id="KW-1185">Reference proteome</keyword>
<dbReference type="PROSITE" id="PS50822">
    <property type="entry name" value="PIWI"/>
    <property type="match status" value="1"/>
</dbReference>
<gene>
    <name evidence="3" type="ORF">PAXRUDRAFT_29660</name>
</gene>
<dbReference type="EMBL" id="KN824829">
    <property type="protein sequence ID" value="KIL00666.1"/>
    <property type="molecule type" value="Genomic_DNA"/>
</dbReference>
<feature type="domain" description="Piwi" evidence="2">
    <location>
        <begin position="487"/>
        <end position="777"/>
    </location>
</feature>
<dbReference type="Pfam" id="PF02170">
    <property type="entry name" value="PAZ"/>
    <property type="match status" value="1"/>
</dbReference>
<dbReference type="Proteomes" id="UP000054538">
    <property type="component" value="Unassembled WGS sequence"/>
</dbReference>
<dbReference type="SUPFAM" id="SSF53098">
    <property type="entry name" value="Ribonuclease H-like"/>
    <property type="match status" value="1"/>
</dbReference>